<dbReference type="PROSITE" id="PS51257">
    <property type="entry name" value="PROKAR_LIPOPROTEIN"/>
    <property type="match status" value="1"/>
</dbReference>
<dbReference type="Gene3D" id="3.20.20.370">
    <property type="entry name" value="Glycoside hydrolase/deacetylase"/>
    <property type="match status" value="1"/>
</dbReference>
<name>A0ABD5V646_9EURY</name>
<evidence type="ECO:0000313" key="5">
    <source>
        <dbReference type="EMBL" id="MFC6905778.1"/>
    </source>
</evidence>
<keyword evidence="2" id="KW-0732">Signal</keyword>
<feature type="region of interest" description="Disordered" evidence="3">
    <location>
        <begin position="26"/>
        <end position="64"/>
    </location>
</feature>
<comment type="subcellular location">
    <subcellularLocation>
        <location evidence="1">Secreted</location>
    </subcellularLocation>
</comment>
<dbReference type="AlphaFoldDB" id="A0ABD5V646"/>
<dbReference type="PANTHER" id="PTHR34216">
    <property type="match status" value="1"/>
</dbReference>
<dbReference type="EMBL" id="JBHSXQ010000003">
    <property type="protein sequence ID" value="MFC6905778.1"/>
    <property type="molecule type" value="Genomic_DNA"/>
</dbReference>
<dbReference type="PROSITE" id="PS51677">
    <property type="entry name" value="NODB"/>
    <property type="match status" value="1"/>
</dbReference>
<evidence type="ECO:0000256" key="3">
    <source>
        <dbReference type="SAM" id="MobiDB-lite"/>
    </source>
</evidence>
<dbReference type="PROSITE" id="PS51318">
    <property type="entry name" value="TAT"/>
    <property type="match status" value="1"/>
</dbReference>
<protein>
    <submittedName>
        <fullName evidence="5">Polysaccharide deacetylase family protein</fullName>
    </submittedName>
</protein>
<keyword evidence="6" id="KW-1185">Reference proteome</keyword>
<proteinExistence type="predicted"/>
<evidence type="ECO:0000256" key="2">
    <source>
        <dbReference type="ARBA" id="ARBA00022729"/>
    </source>
</evidence>
<evidence type="ECO:0000313" key="6">
    <source>
        <dbReference type="Proteomes" id="UP001596312"/>
    </source>
</evidence>
<evidence type="ECO:0000256" key="1">
    <source>
        <dbReference type="ARBA" id="ARBA00004613"/>
    </source>
</evidence>
<gene>
    <name evidence="5" type="ORF">ACFQGH_11285</name>
</gene>
<dbReference type="CDD" id="cd10970">
    <property type="entry name" value="CE4_DAC_u1_6s"/>
    <property type="match status" value="1"/>
</dbReference>
<sequence>MDDQTDRRQFITALGAGSLALTAGCTDQFSDATPGGDDNGEDSDDTAPVDDNEEQDATPPAIDHGEVVDDFEDLDEWAALEGDITPDEDEALTGSQVPRIENAGNVAGMFRAYPDGLDMEGHHLSLAVRVENPRPVGITVRILAPGEADQLESTRTIVGTYEGWLRMDVGYTNQVGEPFLDDVQEIQILIESQDEEEIRFWVDDLRMTPAADQGYVMLTFDDGVESQYENALPLLEERGMSATASVVPDSLNREDRMTIDHLREMRDAGWDISSHPEGEAFMELNDPESIRQVIESDYEYLDERGFPDGARSMFVPYHNTNEEVVEITREYHDLSSYFGGTPNAVPFTDPMHLSRVDMHDLEGFTSMIDIAEEHNQLAIGLAHGIVPENEIEDDPLADMTTEELEELLDYIEESDVQVVTPSDLLDSQEDL</sequence>
<comment type="caution">
    <text evidence="5">The sequence shown here is derived from an EMBL/GenBank/DDBJ whole genome shotgun (WGS) entry which is preliminary data.</text>
</comment>
<dbReference type="InterPro" id="IPR002509">
    <property type="entry name" value="NODB_dom"/>
</dbReference>
<dbReference type="InterPro" id="IPR051398">
    <property type="entry name" value="Polysacch_Deacetylase"/>
</dbReference>
<feature type="domain" description="NodB homology" evidence="4">
    <location>
        <begin position="214"/>
        <end position="419"/>
    </location>
</feature>
<organism evidence="5 6">
    <name type="scientific">Halalkalicoccus tibetensis</name>
    <dbReference type="NCBI Taxonomy" id="175632"/>
    <lineage>
        <taxon>Archaea</taxon>
        <taxon>Methanobacteriati</taxon>
        <taxon>Methanobacteriota</taxon>
        <taxon>Stenosarchaea group</taxon>
        <taxon>Halobacteria</taxon>
        <taxon>Halobacteriales</taxon>
        <taxon>Halococcaceae</taxon>
        <taxon>Halalkalicoccus</taxon>
    </lineage>
</organism>
<dbReference type="SUPFAM" id="SSF88713">
    <property type="entry name" value="Glycoside hydrolase/deacetylase"/>
    <property type="match status" value="1"/>
</dbReference>
<evidence type="ECO:0000259" key="4">
    <source>
        <dbReference type="PROSITE" id="PS51677"/>
    </source>
</evidence>
<dbReference type="Pfam" id="PF01522">
    <property type="entry name" value="Polysacc_deac_1"/>
    <property type="match status" value="1"/>
</dbReference>
<reference evidence="5 6" key="1">
    <citation type="journal article" date="2019" name="Int. J. Syst. Evol. Microbiol.">
        <title>The Global Catalogue of Microorganisms (GCM) 10K type strain sequencing project: providing services to taxonomists for standard genome sequencing and annotation.</title>
        <authorList>
            <consortium name="The Broad Institute Genomics Platform"/>
            <consortium name="The Broad Institute Genome Sequencing Center for Infectious Disease"/>
            <person name="Wu L."/>
            <person name="Ma J."/>
        </authorList>
    </citation>
    <scope>NUCLEOTIDE SEQUENCE [LARGE SCALE GENOMIC DNA]</scope>
    <source>
        <strain evidence="5 6">CGMCC 1.3240</strain>
    </source>
</reference>
<accession>A0ABD5V646</accession>
<dbReference type="RefSeq" id="WP_340604306.1">
    <property type="nucleotide sequence ID" value="NZ_JBBMXV010000003.1"/>
</dbReference>
<dbReference type="InterPro" id="IPR011330">
    <property type="entry name" value="Glyco_hydro/deAcase_b/a-brl"/>
</dbReference>
<dbReference type="GO" id="GO:0005576">
    <property type="term" value="C:extracellular region"/>
    <property type="evidence" value="ECO:0007669"/>
    <property type="project" value="UniProtKB-SubCell"/>
</dbReference>
<dbReference type="InterPro" id="IPR006311">
    <property type="entry name" value="TAT_signal"/>
</dbReference>
<dbReference type="PANTHER" id="PTHR34216:SF3">
    <property type="entry name" value="POLY-BETA-1,6-N-ACETYL-D-GLUCOSAMINE N-DEACETYLASE"/>
    <property type="match status" value="1"/>
</dbReference>
<feature type="compositionally biased region" description="Acidic residues" evidence="3">
    <location>
        <begin position="38"/>
        <end position="56"/>
    </location>
</feature>
<dbReference type="Proteomes" id="UP001596312">
    <property type="component" value="Unassembled WGS sequence"/>
</dbReference>